<sequence length="77" mass="8412">MLPEPPLGCLPEMTPKSRGWSGGSDVGSYSSMRVLDQKTPGDSSRYRFSEKRDLPGGAWVINSPSGQPYGARVLREK</sequence>
<organism evidence="2 3">
    <name type="scientific">Nephila pilipes</name>
    <name type="common">Giant wood spider</name>
    <name type="synonym">Nephila maculata</name>
    <dbReference type="NCBI Taxonomy" id="299642"/>
    <lineage>
        <taxon>Eukaryota</taxon>
        <taxon>Metazoa</taxon>
        <taxon>Ecdysozoa</taxon>
        <taxon>Arthropoda</taxon>
        <taxon>Chelicerata</taxon>
        <taxon>Arachnida</taxon>
        <taxon>Araneae</taxon>
        <taxon>Araneomorphae</taxon>
        <taxon>Entelegynae</taxon>
        <taxon>Araneoidea</taxon>
        <taxon>Nephilidae</taxon>
        <taxon>Nephila</taxon>
    </lineage>
</organism>
<gene>
    <name evidence="2" type="ORF">NPIL_313231</name>
</gene>
<evidence type="ECO:0000313" key="3">
    <source>
        <dbReference type="Proteomes" id="UP000887013"/>
    </source>
</evidence>
<reference evidence="2" key="1">
    <citation type="submission" date="2020-08" db="EMBL/GenBank/DDBJ databases">
        <title>Multicomponent nature underlies the extraordinary mechanical properties of spider dragline silk.</title>
        <authorList>
            <person name="Kono N."/>
            <person name="Nakamura H."/>
            <person name="Mori M."/>
            <person name="Yoshida Y."/>
            <person name="Ohtoshi R."/>
            <person name="Malay A.D."/>
            <person name="Moran D.A.P."/>
            <person name="Tomita M."/>
            <person name="Numata K."/>
            <person name="Arakawa K."/>
        </authorList>
    </citation>
    <scope>NUCLEOTIDE SEQUENCE</scope>
</reference>
<dbReference type="Proteomes" id="UP000887013">
    <property type="component" value="Unassembled WGS sequence"/>
</dbReference>
<accession>A0A8X6TYB2</accession>
<name>A0A8X6TYB2_NEPPI</name>
<feature type="region of interest" description="Disordered" evidence="1">
    <location>
        <begin position="1"/>
        <end position="77"/>
    </location>
</feature>
<feature type="compositionally biased region" description="Basic and acidic residues" evidence="1">
    <location>
        <begin position="44"/>
        <end position="54"/>
    </location>
</feature>
<dbReference type="AlphaFoldDB" id="A0A8X6TYB2"/>
<comment type="caution">
    <text evidence="2">The sequence shown here is derived from an EMBL/GenBank/DDBJ whole genome shotgun (WGS) entry which is preliminary data.</text>
</comment>
<proteinExistence type="predicted"/>
<protein>
    <submittedName>
        <fullName evidence="2">Uncharacterized protein</fullName>
    </submittedName>
</protein>
<evidence type="ECO:0000256" key="1">
    <source>
        <dbReference type="SAM" id="MobiDB-lite"/>
    </source>
</evidence>
<dbReference type="EMBL" id="BMAW01067366">
    <property type="protein sequence ID" value="GFT59399.1"/>
    <property type="molecule type" value="Genomic_DNA"/>
</dbReference>
<evidence type="ECO:0000313" key="2">
    <source>
        <dbReference type="EMBL" id="GFT59399.1"/>
    </source>
</evidence>
<keyword evidence="3" id="KW-1185">Reference proteome</keyword>